<evidence type="ECO:0000256" key="2">
    <source>
        <dbReference type="PROSITE-ProRule" id="PRU00169"/>
    </source>
</evidence>
<comment type="caution">
    <text evidence="4">The sequence shown here is derived from an EMBL/GenBank/DDBJ whole genome shotgun (WGS) entry which is preliminary data.</text>
</comment>
<dbReference type="InterPro" id="IPR001789">
    <property type="entry name" value="Sig_transdc_resp-reg_receiver"/>
</dbReference>
<evidence type="ECO:0000313" key="4">
    <source>
        <dbReference type="EMBL" id="RPE36426.1"/>
    </source>
</evidence>
<feature type="modified residue" description="4-aspartylphosphate" evidence="2">
    <location>
        <position position="54"/>
    </location>
</feature>
<dbReference type="Gene3D" id="3.40.50.2300">
    <property type="match status" value="1"/>
</dbReference>
<dbReference type="PANTHER" id="PTHR43214">
    <property type="entry name" value="TWO-COMPONENT RESPONSE REGULATOR"/>
    <property type="match status" value="1"/>
</dbReference>
<dbReference type="PROSITE" id="PS50110">
    <property type="entry name" value="RESPONSE_REGULATORY"/>
    <property type="match status" value="1"/>
</dbReference>
<dbReference type="GO" id="GO:0003677">
    <property type="term" value="F:DNA binding"/>
    <property type="evidence" value="ECO:0007669"/>
    <property type="project" value="UniProtKB-KW"/>
</dbReference>
<dbReference type="EMBL" id="RKQG01000001">
    <property type="protein sequence ID" value="RPE36426.1"/>
    <property type="molecule type" value="Genomic_DNA"/>
</dbReference>
<dbReference type="SMART" id="SM00448">
    <property type="entry name" value="REC"/>
    <property type="match status" value="1"/>
</dbReference>
<keyword evidence="2" id="KW-0597">Phosphoprotein</keyword>
<keyword evidence="5" id="KW-1185">Reference proteome</keyword>
<gene>
    <name evidence="4" type="ORF">EDD38_4799</name>
</gene>
<dbReference type="SUPFAM" id="SSF52172">
    <property type="entry name" value="CheY-like"/>
    <property type="match status" value="1"/>
</dbReference>
<dbReference type="PANTHER" id="PTHR43214:SF42">
    <property type="entry name" value="TRANSCRIPTIONAL REGULATORY PROTEIN DESR"/>
    <property type="match status" value="1"/>
</dbReference>
<proteinExistence type="predicted"/>
<organism evidence="4 5">
    <name type="scientific">Kitasatospora cineracea</name>
    <dbReference type="NCBI Taxonomy" id="88074"/>
    <lineage>
        <taxon>Bacteria</taxon>
        <taxon>Bacillati</taxon>
        <taxon>Actinomycetota</taxon>
        <taxon>Actinomycetes</taxon>
        <taxon>Kitasatosporales</taxon>
        <taxon>Streptomycetaceae</taxon>
        <taxon>Kitasatospora</taxon>
    </lineage>
</organism>
<protein>
    <submittedName>
        <fullName evidence="4">Response regulator receiver domain-containing protein</fullName>
    </submittedName>
</protein>
<dbReference type="InterPro" id="IPR039420">
    <property type="entry name" value="WalR-like"/>
</dbReference>
<keyword evidence="1" id="KW-0238">DNA-binding</keyword>
<reference evidence="4 5" key="1">
    <citation type="submission" date="2018-11" db="EMBL/GenBank/DDBJ databases">
        <title>Sequencing the genomes of 1000 actinobacteria strains.</title>
        <authorList>
            <person name="Klenk H.-P."/>
        </authorList>
    </citation>
    <scope>NUCLEOTIDE SEQUENCE [LARGE SCALE GENOMIC DNA]</scope>
    <source>
        <strain evidence="4 5">DSM 44781</strain>
    </source>
</reference>
<dbReference type="Proteomes" id="UP000266906">
    <property type="component" value="Unassembled WGS sequence"/>
</dbReference>
<dbReference type="InterPro" id="IPR011006">
    <property type="entry name" value="CheY-like_superfamily"/>
</dbReference>
<name>A0A3N4RU55_9ACTN</name>
<accession>A0A3N4RU55</accession>
<dbReference type="GO" id="GO:0000160">
    <property type="term" value="P:phosphorelay signal transduction system"/>
    <property type="evidence" value="ECO:0007669"/>
    <property type="project" value="InterPro"/>
</dbReference>
<evidence type="ECO:0000313" key="5">
    <source>
        <dbReference type="Proteomes" id="UP000266906"/>
    </source>
</evidence>
<feature type="domain" description="Response regulatory" evidence="3">
    <location>
        <begin position="3"/>
        <end position="118"/>
    </location>
</feature>
<dbReference type="AlphaFoldDB" id="A0A3N4RU55"/>
<evidence type="ECO:0000259" key="3">
    <source>
        <dbReference type="PROSITE" id="PS50110"/>
    </source>
</evidence>
<dbReference type="Pfam" id="PF00072">
    <property type="entry name" value="Response_reg"/>
    <property type="match status" value="1"/>
</dbReference>
<evidence type="ECO:0000256" key="1">
    <source>
        <dbReference type="ARBA" id="ARBA00023125"/>
    </source>
</evidence>
<sequence length="118" mass="12376">MVRVLLAEDMHLVRGALRALLAEAGDIEVVAETGRGDQVVPTAPAHRPDVAVLDVDLPVADGIAGTAALREQLPERRVLILTAHRRVEVLRAASAGAVLTGFLADYRLIAGPFGALLG</sequence>